<evidence type="ECO:0000313" key="8">
    <source>
        <dbReference type="EMBL" id="QBZ64590.1"/>
    </source>
</evidence>
<evidence type="ECO:0000256" key="1">
    <source>
        <dbReference type="ARBA" id="ARBA00004141"/>
    </source>
</evidence>
<feature type="transmembrane region" description="Helical" evidence="6">
    <location>
        <begin position="314"/>
        <end position="334"/>
    </location>
</feature>
<dbReference type="InterPro" id="IPR018045">
    <property type="entry name" value="S04_transporter_CS"/>
</dbReference>
<dbReference type="PROSITE" id="PS01130">
    <property type="entry name" value="SLC26A"/>
    <property type="match status" value="1"/>
</dbReference>
<keyword evidence="4 6" id="KW-0472">Membrane</keyword>
<feature type="transmembrane region" description="Helical" evidence="6">
    <location>
        <begin position="262"/>
        <end position="277"/>
    </location>
</feature>
<comment type="subcellular location">
    <subcellularLocation>
        <location evidence="1">Membrane</location>
        <topology evidence="1">Multi-pass membrane protein</topology>
    </subcellularLocation>
</comment>
<evidence type="ECO:0000256" key="3">
    <source>
        <dbReference type="ARBA" id="ARBA00022989"/>
    </source>
</evidence>
<feature type="compositionally biased region" description="Basic and acidic residues" evidence="5">
    <location>
        <begin position="841"/>
        <end position="855"/>
    </location>
</feature>
<protein>
    <recommendedName>
        <fullName evidence="7">STAS domain-containing protein</fullName>
    </recommendedName>
</protein>
<dbReference type="InterPro" id="IPR002645">
    <property type="entry name" value="STAS_dom"/>
</dbReference>
<dbReference type="EMBL" id="CP034209">
    <property type="protein sequence ID" value="QBZ64590.1"/>
    <property type="molecule type" value="Genomic_DNA"/>
</dbReference>
<dbReference type="PROSITE" id="PS50801">
    <property type="entry name" value="STAS"/>
    <property type="match status" value="1"/>
</dbReference>
<sequence length="954" mass="103681">MPAQSSHCRLEADRPEHWHATWLVSRAFFASWYGDVRSTRAWPPYPLPLSCVFVVAYARHWTLNFVLKGRGEEKKRSIFQCLLLFFLSLSSLFFQLRCSSAELVNTPPEVLARTGAADVDIAMLKLGGSRSAGVWCASFCTPGQSRPQAWGKMGSGRTAARLVGIDVDRYSKERRTAVPGNLVGVSYYVEAEPTAKEALEQLIPTAAGVKRYFRSLFPFLSWIFHYNLTWLSGDLIAGITVGFVVVPQGMAYALLAQLPPEFGLYTSFVGFLLYWAFATSKDITIGTVAVMSTIVGNVVIRVQSTQPDIPAEQIARCLALLSGVVLLFLGLVRAGFIVEFISLTAIASFMTGAAVSIAAGQVPTMMGISGVSSRDPTYLVIINTLKGLPRTKLDAAMGLSALVMLYSIRSFCNFMARRQPRRQKMWFFIATLRMAFVILLYILISFLVNRNVTKASDARFRILGTVPSGFQHVGAPVMTSKVLNAVAPDLPVTIIVLIIEHIAISKSFGRINNYIIDPSQELVAIGFSNVFGPFLGGYPATGSFSRTAIKAKAGVRTPLAGIFTAAIVLLALYVLTSVFFYIPSASLAALIIHAVGDLITPPNTVYQFWMTSPIEVVVFFAGVILTVFTNIENGIYLNMAASAALLLFRIARSPGRFMGHTRIYTTTSTAGASASELEASGTGRDAYFDEERRDNANPDLPIRQVHPGIFVYRFPDGFNYTNSAAHLDFITMYVYKKTRRTVLDNNAKIGDRPWNDPGPRRGQMVTDDMANRPILRAMVLDFSSINYADVTSVQALIDLRNQFAKHAAPSPVEWHFAGVTNRWTKRALVAAGFGFADTAAEADHSASSTREKDYESDSGSRAPGSPNTPWAPLFSVSVVDGSGNVDPRHEDGSRMAVDAEKGNGTAADGNGSAAGAASLGGSSLVPVYGLNRPFFHVDVAEAVQSALSSIESNT</sequence>
<dbReference type="NCBIfam" id="TIGR00815">
    <property type="entry name" value="sulP"/>
    <property type="match status" value="1"/>
</dbReference>
<feature type="transmembrane region" description="Helical" evidence="6">
    <location>
        <begin position="553"/>
        <end position="572"/>
    </location>
</feature>
<feature type="transmembrane region" description="Helical" evidence="6">
    <location>
        <begin position="283"/>
        <end position="302"/>
    </location>
</feature>
<feature type="transmembrane region" description="Helical" evidence="6">
    <location>
        <begin position="340"/>
        <end position="359"/>
    </location>
</feature>
<feature type="transmembrane region" description="Helical" evidence="6">
    <location>
        <begin position="425"/>
        <end position="448"/>
    </location>
</feature>
<accession>A0A4P7NQN6</accession>
<dbReference type="InterPro" id="IPR036513">
    <property type="entry name" value="STAS_dom_sf"/>
</dbReference>
<evidence type="ECO:0000313" key="9">
    <source>
        <dbReference type="Proteomes" id="UP000294847"/>
    </source>
</evidence>
<gene>
    <name evidence="8" type="ORF">PoMZ_06288</name>
</gene>
<name>A0A4P7NQN6_PYROR</name>
<evidence type="ECO:0000256" key="5">
    <source>
        <dbReference type="SAM" id="MobiDB-lite"/>
    </source>
</evidence>
<dbReference type="Proteomes" id="UP000294847">
    <property type="component" value="Chromosome 6"/>
</dbReference>
<evidence type="ECO:0000256" key="4">
    <source>
        <dbReference type="ARBA" id="ARBA00023136"/>
    </source>
</evidence>
<dbReference type="Pfam" id="PF00916">
    <property type="entry name" value="Sulfate_transp"/>
    <property type="match status" value="1"/>
</dbReference>
<dbReference type="GO" id="GO:0008271">
    <property type="term" value="F:secondary active sulfate transmembrane transporter activity"/>
    <property type="evidence" value="ECO:0007669"/>
    <property type="project" value="InterPro"/>
</dbReference>
<proteinExistence type="predicted"/>
<feature type="transmembrane region" description="Helical" evidence="6">
    <location>
        <begin position="634"/>
        <end position="651"/>
    </location>
</feature>
<keyword evidence="2 6" id="KW-0812">Transmembrane</keyword>
<evidence type="ECO:0000259" key="7">
    <source>
        <dbReference type="PROSITE" id="PS50801"/>
    </source>
</evidence>
<dbReference type="InterPro" id="IPR011547">
    <property type="entry name" value="SLC26A/SulP_dom"/>
</dbReference>
<dbReference type="CDD" id="cd07042">
    <property type="entry name" value="STAS_SulP_like_sulfate_transporter"/>
    <property type="match status" value="1"/>
</dbReference>
<dbReference type="AlphaFoldDB" id="A0A4P7NQN6"/>
<feature type="domain" description="STAS" evidence="7">
    <location>
        <begin position="699"/>
        <end position="833"/>
    </location>
</feature>
<reference evidence="8 9" key="1">
    <citation type="journal article" date="2019" name="Mol. Biol. Evol.">
        <title>Blast fungal genomes show frequent chromosomal changes, gene gains and losses, and effector gene turnover.</title>
        <authorList>
            <person name="Gomez Luciano L.B."/>
            <person name="Jason Tsai I."/>
            <person name="Chuma I."/>
            <person name="Tosa Y."/>
            <person name="Chen Y.H."/>
            <person name="Li J.Y."/>
            <person name="Li M.Y."/>
            <person name="Jade Lu M.Y."/>
            <person name="Nakayashiki H."/>
            <person name="Li W.H."/>
        </authorList>
    </citation>
    <scope>NUCLEOTIDE SEQUENCE [LARGE SCALE GENOMIC DNA]</scope>
    <source>
        <strain evidence="8">MZ5-1-6</strain>
    </source>
</reference>
<dbReference type="Gene3D" id="3.30.750.24">
    <property type="entry name" value="STAS domain"/>
    <property type="match status" value="1"/>
</dbReference>
<dbReference type="InterPro" id="IPR001902">
    <property type="entry name" value="SLC26A/SulP_fam"/>
</dbReference>
<evidence type="ECO:0000256" key="6">
    <source>
        <dbReference type="SAM" id="Phobius"/>
    </source>
</evidence>
<dbReference type="Pfam" id="PF01740">
    <property type="entry name" value="STAS"/>
    <property type="match status" value="1"/>
</dbReference>
<dbReference type="PANTHER" id="PTHR11814">
    <property type="entry name" value="SULFATE TRANSPORTER"/>
    <property type="match status" value="1"/>
</dbReference>
<dbReference type="FunFam" id="3.30.750.24:FF:000024">
    <property type="entry name" value="Sulfate permease 2"/>
    <property type="match status" value="1"/>
</dbReference>
<keyword evidence="3 6" id="KW-1133">Transmembrane helix</keyword>
<feature type="transmembrane region" description="Helical" evidence="6">
    <location>
        <begin position="608"/>
        <end position="628"/>
    </location>
</feature>
<evidence type="ECO:0000256" key="2">
    <source>
        <dbReference type="ARBA" id="ARBA00022692"/>
    </source>
</evidence>
<organism evidence="8 9">
    <name type="scientific">Pyricularia oryzae</name>
    <name type="common">Rice blast fungus</name>
    <name type="synonym">Magnaporthe oryzae</name>
    <dbReference type="NCBI Taxonomy" id="318829"/>
    <lineage>
        <taxon>Eukaryota</taxon>
        <taxon>Fungi</taxon>
        <taxon>Dikarya</taxon>
        <taxon>Ascomycota</taxon>
        <taxon>Pezizomycotina</taxon>
        <taxon>Sordariomycetes</taxon>
        <taxon>Sordariomycetidae</taxon>
        <taxon>Magnaporthales</taxon>
        <taxon>Pyriculariaceae</taxon>
        <taxon>Pyricularia</taxon>
    </lineage>
</organism>
<dbReference type="GO" id="GO:0016020">
    <property type="term" value="C:membrane"/>
    <property type="evidence" value="ECO:0007669"/>
    <property type="project" value="UniProtKB-SubCell"/>
</dbReference>
<feature type="region of interest" description="Disordered" evidence="5">
    <location>
        <begin position="840"/>
        <end position="869"/>
    </location>
</feature>